<sequence length="238" mass="25487">MPQNDDEYTVAFSMEGDTEGLNGTMSLATIRVSATVDTELDLSMADAFVVSDGLDLRTALPGSTASGNVSQLEDVIHAFTLETAGYASDSLSAFNDVLTNAKNVLNDASATQEAMNAAMKDLFNATLDIQRSEPTRVAALQKVIDVLSEEAVKKDYTTSDLDKILATVSNAQSTVYYENDPASIDAAFASIVERLMNTEDADGSLQTSKDLLTDAMNAIVDELTDTYCRKPHCPETGK</sequence>
<gene>
    <name evidence="1" type="ORF">H9702_04635</name>
</gene>
<evidence type="ECO:0000313" key="1">
    <source>
        <dbReference type="EMBL" id="HJC36400.1"/>
    </source>
</evidence>
<reference evidence="1" key="1">
    <citation type="journal article" date="2021" name="PeerJ">
        <title>Extensive microbial diversity within the chicken gut microbiome revealed by metagenomics and culture.</title>
        <authorList>
            <person name="Gilroy R."/>
            <person name="Ravi A."/>
            <person name="Getino M."/>
            <person name="Pursley I."/>
            <person name="Horton D.L."/>
            <person name="Alikhan N.F."/>
            <person name="Baker D."/>
            <person name="Gharbi K."/>
            <person name="Hall N."/>
            <person name="Watson M."/>
            <person name="Adriaenssens E.M."/>
            <person name="Foster-Nyarko E."/>
            <person name="Jarju S."/>
            <person name="Secka A."/>
            <person name="Antonio M."/>
            <person name="Oren A."/>
            <person name="Chaudhuri R.R."/>
            <person name="La Ragione R."/>
            <person name="Hildebrand F."/>
            <person name="Pallen M.J."/>
        </authorList>
    </citation>
    <scope>NUCLEOTIDE SEQUENCE</scope>
    <source>
        <strain evidence="1">CHK187-11901</strain>
    </source>
</reference>
<protein>
    <submittedName>
        <fullName evidence="1">Uncharacterized protein</fullName>
    </submittedName>
</protein>
<name>A0A9D2NPZ3_9FIRM</name>
<organism evidence="1 2">
    <name type="scientific">Candidatus Merdibacter merdavium</name>
    <dbReference type="NCBI Taxonomy" id="2838692"/>
    <lineage>
        <taxon>Bacteria</taxon>
        <taxon>Bacillati</taxon>
        <taxon>Bacillota</taxon>
        <taxon>Erysipelotrichia</taxon>
        <taxon>Erysipelotrichales</taxon>
        <taxon>Erysipelotrichaceae</taxon>
        <taxon>Merdibacter</taxon>
    </lineage>
</organism>
<evidence type="ECO:0000313" key="2">
    <source>
        <dbReference type="Proteomes" id="UP000823896"/>
    </source>
</evidence>
<dbReference type="EMBL" id="DWWM01000028">
    <property type="protein sequence ID" value="HJC36400.1"/>
    <property type="molecule type" value="Genomic_DNA"/>
</dbReference>
<comment type="caution">
    <text evidence="1">The sequence shown here is derived from an EMBL/GenBank/DDBJ whole genome shotgun (WGS) entry which is preliminary data.</text>
</comment>
<proteinExistence type="predicted"/>
<dbReference type="Gene3D" id="1.20.1270.70">
    <property type="entry name" value="Designed single chain three-helix bundle"/>
    <property type="match status" value="1"/>
</dbReference>
<accession>A0A9D2NPZ3</accession>
<dbReference type="Proteomes" id="UP000823896">
    <property type="component" value="Unassembled WGS sequence"/>
</dbReference>
<dbReference type="AlphaFoldDB" id="A0A9D2NPZ3"/>
<reference evidence="1" key="2">
    <citation type="submission" date="2021-04" db="EMBL/GenBank/DDBJ databases">
        <authorList>
            <person name="Gilroy R."/>
        </authorList>
    </citation>
    <scope>NUCLEOTIDE SEQUENCE</scope>
    <source>
        <strain evidence="1">CHK187-11901</strain>
    </source>
</reference>